<feature type="region of interest" description="Disordered" evidence="1">
    <location>
        <begin position="166"/>
        <end position="263"/>
    </location>
</feature>
<sequence length="395" mass="44175">MQSAAPRMKAAFGMTGMKSTHSMEKLNARRKRTSRTSRTSTVMEDDVLKLFLGSWHQFGPLEGRKVDLKKAAMKDVDLEAGMAIRPNVELTSSITHLDTGIFLEEVEKRHLRQLAAGQRGEQVNQGRRSPSNSPHLHCVAATIEPPAPSSCIFFAPLNYHIIIKQSKSRSTTPPPSSHIQFQKPLNQRRTVRSSSSQRTEKRNLHTKSQKPNPGIANRSLDSDRCHQWAEEEVKGADDRSTCYPPPSFHLPPHSLRVPPFQPRPQLNIERKSEACDVKSESKSENKPNDAVREIATLRGFSLGFRIEGGEAREGKGEVRLEKRVKVKSRTREMGLGEEKLILTISVVVGHVVPPVVGLLSDHPISTITHEMSIPRREAGVLEVPHQLEIRPIKCV</sequence>
<name>A0AAQ3MVM3_VIGMU</name>
<evidence type="ECO:0000313" key="3">
    <source>
        <dbReference type="Proteomes" id="UP001374535"/>
    </source>
</evidence>
<organism evidence="2 3">
    <name type="scientific">Vigna mungo</name>
    <name type="common">Black gram</name>
    <name type="synonym">Phaseolus mungo</name>
    <dbReference type="NCBI Taxonomy" id="3915"/>
    <lineage>
        <taxon>Eukaryota</taxon>
        <taxon>Viridiplantae</taxon>
        <taxon>Streptophyta</taxon>
        <taxon>Embryophyta</taxon>
        <taxon>Tracheophyta</taxon>
        <taxon>Spermatophyta</taxon>
        <taxon>Magnoliopsida</taxon>
        <taxon>eudicotyledons</taxon>
        <taxon>Gunneridae</taxon>
        <taxon>Pentapetalae</taxon>
        <taxon>rosids</taxon>
        <taxon>fabids</taxon>
        <taxon>Fabales</taxon>
        <taxon>Fabaceae</taxon>
        <taxon>Papilionoideae</taxon>
        <taxon>50 kb inversion clade</taxon>
        <taxon>NPAAA clade</taxon>
        <taxon>indigoferoid/millettioid clade</taxon>
        <taxon>Phaseoleae</taxon>
        <taxon>Vigna</taxon>
    </lineage>
</organism>
<keyword evidence="3" id="KW-1185">Reference proteome</keyword>
<feature type="compositionally biased region" description="Basic and acidic residues" evidence="1">
    <location>
        <begin position="220"/>
        <end position="240"/>
    </location>
</feature>
<proteinExistence type="predicted"/>
<evidence type="ECO:0000313" key="2">
    <source>
        <dbReference type="EMBL" id="WVY97823.1"/>
    </source>
</evidence>
<dbReference type="Proteomes" id="UP001374535">
    <property type="component" value="Chromosome 9"/>
</dbReference>
<gene>
    <name evidence="2" type="ORF">V8G54_029974</name>
</gene>
<accession>A0AAQ3MVM3</accession>
<feature type="region of interest" description="Disordered" evidence="1">
    <location>
        <begin position="19"/>
        <end position="40"/>
    </location>
</feature>
<reference evidence="2 3" key="1">
    <citation type="journal article" date="2023" name="Life. Sci Alliance">
        <title>Evolutionary insights into 3D genome organization and epigenetic landscape of Vigna mungo.</title>
        <authorList>
            <person name="Junaid A."/>
            <person name="Singh B."/>
            <person name="Bhatia S."/>
        </authorList>
    </citation>
    <scope>NUCLEOTIDE SEQUENCE [LARGE SCALE GENOMIC DNA]</scope>
    <source>
        <strain evidence="2">Urdbean</strain>
    </source>
</reference>
<evidence type="ECO:0000256" key="1">
    <source>
        <dbReference type="SAM" id="MobiDB-lite"/>
    </source>
</evidence>
<dbReference type="EMBL" id="CP144692">
    <property type="protein sequence ID" value="WVY97823.1"/>
    <property type="molecule type" value="Genomic_DNA"/>
</dbReference>
<dbReference type="AlphaFoldDB" id="A0AAQ3MVM3"/>
<protein>
    <submittedName>
        <fullName evidence="2">Uncharacterized protein</fullName>
    </submittedName>
</protein>